<organism evidence="2 3">
    <name type="scientific">Fulvivirga imtechensis AK7</name>
    <dbReference type="NCBI Taxonomy" id="1237149"/>
    <lineage>
        <taxon>Bacteria</taxon>
        <taxon>Pseudomonadati</taxon>
        <taxon>Bacteroidota</taxon>
        <taxon>Cytophagia</taxon>
        <taxon>Cytophagales</taxon>
        <taxon>Fulvivirgaceae</taxon>
        <taxon>Fulvivirga</taxon>
    </lineage>
</organism>
<evidence type="ECO:0000313" key="2">
    <source>
        <dbReference type="EMBL" id="ELR70971.1"/>
    </source>
</evidence>
<dbReference type="Proteomes" id="UP000011135">
    <property type="component" value="Unassembled WGS sequence"/>
</dbReference>
<keyword evidence="2" id="KW-0449">Lipoprotein</keyword>
<dbReference type="eggNOG" id="ENOG50309D6">
    <property type="taxonomic scope" value="Bacteria"/>
</dbReference>
<dbReference type="STRING" id="1237149.C900_03254"/>
<evidence type="ECO:0000313" key="3">
    <source>
        <dbReference type="Proteomes" id="UP000011135"/>
    </source>
</evidence>
<keyword evidence="3" id="KW-1185">Reference proteome</keyword>
<evidence type="ECO:0000259" key="1">
    <source>
        <dbReference type="Pfam" id="PF14321"/>
    </source>
</evidence>
<proteinExistence type="predicted"/>
<accession>L8JPT5</accession>
<name>L8JPT5_9BACT</name>
<gene>
    <name evidence="2" type="ORF">C900_03254</name>
</gene>
<sequence>MIFTACNDDDEKINADRPDYEGQGQANIYITDAPVDDVNISTVVISIAGVEANGPDGWKMIKEFEEPVKIDLLSYQNGEAYLLTEEVIEAGVYTEVRLKLNIQEEIDGELQNPGCYIEFKDGSKKPLFVPSGGQSGYKAKGEFALPTDGVVAVTLDFDVRKAVVKTGSDKYILKPTIRLVANEEAGLIEGKFAEADTYEKVIVYAYANGEFKESEMDEPAEGEVRFSNAVSSSVVGEGGEFTLAFMNAGTYDLYLVYHDENGEFLNLIGSYEDVSVEAGAKVSLQLELNLLN</sequence>
<protein>
    <submittedName>
        <fullName evidence="2">Putative lipoprotein</fullName>
    </submittedName>
</protein>
<dbReference type="EMBL" id="AMZN01000047">
    <property type="protein sequence ID" value="ELR70971.1"/>
    <property type="molecule type" value="Genomic_DNA"/>
</dbReference>
<reference evidence="2 3" key="1">
    <citation type="submission" date="2012-12" db="EMBL/GenBank/DDBJ databases">
        <title>Genome assembly of Fulvivirga imtechensis AK7.</title>
        <authorList>
            <person name="Nupur N."/>
            <person name="Khatri I."/>
            <person name="Kumar R."/>
            <person name="Subramanian S."/>
            <person name="Pinnaka A."/>
        </authorList>
    </citation>
    <scope>NUCLEOTIDE SEQUENCE [LARGE SCALE GENOMIC DNA]</scope>
    <source>
        <strain evidence="2 3">AK7</strain>
    </source>
</reference>
<feature type="domain" description="DUF4382" evidence="1">
    <location>
        <begin position="23"/>
        <end position="175"/>
    </location>
</feature>
<dbReference type="AlphaFoldDB" id="L8JPT5"/>
<dbReference type="InterPro" id="IPR025491">
    <property type="entry name" value="DUF4382"/>
</dbReference>
<comment type="caution">
    <text evidence="2">The sequence shown here is derived from an EMBL/GenBank/DDBJ whole genome shotgun (WGS) entry which is preliminary data.</text>
</comment>
<dbReference type="Pfam" id="PF14321">
    <property type="entry name" value="DUF4382"/>
    <property type="match status" value="1"/>
</dbReference>